<feature type="transmembrane region" description="Helical" evidence="7">
    <location>
        <begin position="44"/>
        <end position="62"/>
    </location>
</feature>
<dbReference type="GO" id="GO:0022857">
    <property type="term" value="F:transmembrane transporter activity"/>
    <property type="evidence" value="ECO:0007669"/>
    <property type="project" value="InterPro"/>
</dbReference>
<evidence type="ECO:0000256" key="6">
    <source>
        <dbReference type="ARBA" id="ARBA00023136"/>
    </source>
</evidence>
<evidence type="ECO:0000313" key="9">
    <source>
        <dbReference type="EMBL" id="RFA15540.1"/>
    </source>
</evidence>
<comment type="subcellular location">
    <subcellularLocation>
        <location evidence="1">Cell membrane</location>
        <topology evidence="1">Multi-pass membrane protein</topology>
    </subcellularLocation>
</comment>
<keyword evidence="5 7" id="KW-1133">Transmembrane helix</keyword>
<proteinExistence type="predicted"/>
<feature type="transmembrane region" description="Helical" evidence="7">
    <location>
        <begin position="431"/>
        <end position="455"/>
    </location>
</feature>
<keyword evidence="2" id="KW-0813">Transport</keyword>
<dbReference type="EMBL" id="NBXB01000020">
    <property type="protein sequence ID" value="RFA15540.1"/>
    <property type="molecule type" value="Genomic_DNA"/>
</dbReference>
<accession>A0A3E0W0N1</accession>
<dbReference type="PANTHER" id="PTHR42718">
    <property type="entry name" value="MAJOR FACILITATOR SUPERFAMILY MULTIDRUG TRANSPORTER MFSC"/>
    <property type="match status" value="1"/>
</dbReference>
<dbReference type="GO" id="GO:0005886">
    <property type="term" value="C:plasma membrane"/>
    <property type="evidence" value="ECO:0007669"/>
    <property type="project" value="UniProtKB-SubCell"/>
</dbReference>
<dbReference type="Gene3D" id="1.20.1720.10">
    <property type="entry name" value="Multidrug resistance protein D"/>
    <property type="match status" value="1"/>
</dbReference>
<organism evidence="9 10">
    <name type="scientific">Subtercola boreus</name>
    <dbReference type="NCBI Taxonomy" id="120213"/>
    <lineage>
        <taxon>Bacteria</taxon>
        <taxon>Bacillati</taxon>
        <taxon>Actinomycetota</taxon>
        <taxon>Actinomycetes</taxon>
        <taxon>Micrococcales</taxon>
        <taxon>Microbacteriaceae</taxon>
        <taxon>Subtercola</taxon>
    </lineage>
</organism>
<keyword evidence="6 7" id="KW-0472">Membrane</keyword>
<comment type="caution">
    <text evidence="9">The sequence shown here is derived from an EMBL/GenBank/DDBJ whole genome shotgun (WGS) entry which is preliminary data.</text>
</comment>
<evidence type="ECO:0000256" key="4">
    <source>
        <dbReference type="ARBA" id="ARBA00022692"/>
    </source>
</evidence>
<dbReference type="Pfam" id="PF07690">
    <property type="entry name" value="MFS_1"/>
    <property type="match status" value="1"/>
</dbReference>
<gene>
    <name evidence="9" type="ORF">B7R22_06865</name>
</gene>
<feature type="transmembrane region" description="Helical" evidence="7">
    <location>
        <begin position="224"/>
        <end position="244"/>
    </location>
</feature>
<sequence length="465" mass="47516">MTVPHSGRAVAVASVTQLIVVLDGAVLSIALPSLSADLNVPVASLPWVANAYALAVAGSLLLGGRIADLFGAVPCLRFGLGLFALASLGAGLSPTFGWLMFFRVMQGFGAALLSPAGLALLTDSTSPGPDRERAIATWSVTATVGGTVGALVGGTLTQVLDWRWTLLINVAIAPALLLMTRNIGRRRHVSEERLRRAHFDIPGSFLFLVGISCVTLAVTSSVEIQIRLTGAVVALLSLGVFVLVERRSKHPILPLNIVFTKRVGITNGAALMLIAGLSVMGFYTSLYAQVVTGLTPVQTALWLLPSAVAGAVTSKLVPRVISRLGETNVRIAAPLLAGSALALLAIVALFQPPFYVMVPLIVLEAVGASTAVVVLTAASTRSLPPHRAGLAGGLITTSGQVGSSVGLALITGIAAAAIGGGETSLADVNPAALAGQMAIALGLGAVITASASYFARRIPLGHAIH</sequence>
<dbReference type="RefSeq" id="WP_116411041.1">
    <property type="nucleotide sequence ID" value="NZ_NBXB01000020.1"/>
</dbReference>
<evidence type="ECO:0000256" key="5">
    <source>
        <dbReference type="ARBA" id="ARBA00022989"/>
    </source>
</evidence>
<dbReference type="SUPFAM" id="SSF103473">
    <property type="entry name" value="MFS general substrate transporter"/>
    <property type="match status" value="1"/>
</dbReference>
<dbReference type="InterPro" id="IPR020846">
    <property type="entry name" value="MFS_dom"/>
</dbReference>
<feature type="transmembrane region" description="Helical" evidence="7">
    <location>
        <begin position="199"/>
        <end position="218"/>
    </location>
</feature>
<feature type="transmembrane region" description="Helical" evidence="7">
    <location>
        <begin position="134"/>
        <end position="156"/>
    </location>
</feature>
<evidence type="ECO:0000256" key="2">
    <source>
        <dbReference type="ARBA" id="ARBA00022448"/>
    </source>
</evidence>
<feature type="transmembrane region" description="Helical" evidence="7">
    <location>
        <begin position="300"/>
        <end position="317"/>
    </location>
</feature>
<reference evidence="9 10" key="1">
    <citation type="submission" date="2017-04" db="EMBL/GenBank/DDBJ databases">
        <title>Comparative genome analysis of Subtercola boreus.</title>
        <authorList>
            <person name="Cho Y.-J."/>
            <person name="Cho A."/>
            <person name="Kim O.-S."/>
            <person name="Lee J.-I."/>
        </authorList>
    </citation>
    <scope>NUCLEOTIDE SEQUENCE [LARGE SCALE GENOMIC DNA]</scope>
    <source>
        <strain evidence="9 10">P27479</strain>
    </source>
</reference>
<dbReference type="Proteomes" id="UP000256541">
    <property type="component" value="Unassembled WGS sequence"/>
</dbReference>
<evidence type="ECO:0000259" key="8">
    <source>
        <dbReference type="PROSITE" id="PS50850"/>
    </source>
</evidence>
<evidence type="ECO:0000256" key="3">
    <source>
        <dbReference type="ARBA" id="ARBA00022475"/>
    </source>
</evidence>
<evidence type="ECO:0000256" key="7">
    <source>
        <dbReference type="SAM" id="Phobius"/>
    </source>
</evidence>
<dbReference type="PANTHER" id="PTHR42718:SF46">
    <property type="entry name" value="BLR6921 PROTEIN"/>
    <property type="match status" value="1"/>
</dbReference>
<dbReference type="PROSITE" id="PS50850">
    <property type="entry name" value="MFS"/>
    <property type="match status" value="1"/>
</dbReference>
<feature type="transmembrane region" description="Helical" evidence="7">
    <location>
        <begin position="69"/>
        <end position="92"/>
    </location>
</feature>
<protein>
    <recommendedName>
        <fullName evidence="8">Major facilitator superfamily (MFS) profile domain-containing protein</fullName>
    </recommendedName>
</protein>
<dbReference type="CDD" id="cd17321">
    <property type="entry name" value="MFS_MMR_MDR_like"/>
    <property type="match status" value="1"/>
</dbReference>
<name>A0A3E0W0N1_9MICO</name>
<feature type="transmembrane region" description="Helical" evidence="7">
    <location>
        <begin position="329"/>
        <end position="350"/>
    </location>
</feature>
<feature type="transmembrane region" description="Helical" evidence="7">
    <location>
        <begin position="162"/>
        <end position="179"/>
    </location>
</feature>
<feature type="domain" description="Major facilitator superfamily (MFS) profile" evidence="8">
    <location>
        <begin position="9"/>
        <end position="460"/>
    </location>
</feature>
<evidence type="ECO:0000313" key="10">
    <source>
        <dbReference type="Proteomes" id="UP000256541"/>
    </source>
</evidence>
<keyword evidence="4 7" id="KW-0812">Transmembrane</keyword>
<dbReference type="OrthoDB" id="7375466at2"/>
<feature type="transmembrane region" description="Helical" evidence="7">
    <location>
        <begin position="98"/>
        <end position="122"/>
    </location>
</feature>
<dbReference type="InterPro" id="IPR011701">
    <property type="entry name" value="MFS"/>
</dbReference>
<feature type="transmembrane region" description="Helical" evidence="7">
    <location>
        <begin position="356"/>
        <end position="378"/>
    </location>
</feature>
<dbReference type="InterPro" id="IPR036259">
    <property type="entry name" value="MFS_trans_sf"/>
</dbReference>
<keyword evidence="3" id="KW-1003">Cell membrane</keyword>
<dbReference type="AlphaFoldDB" id="A0A3E0W0N1"/>
<feature type="transmembrane region" description="Helical" evidence="7">
    <location>
        <begin position="390"/>
        <end position="419"/>
    </location>
</feature>
<evidence type="ECO:0000256" key="1">
    <source>
        <dbReference type="ARBA" id="ARBA00004651"/>
    </source>
</evidence>
<dbReference type="Gene3D" id="1.20.1250.20">
    <property type="entry name" value="MFS general substrate transporter like domains"/>
    <property type="match status" value="1"/>
</dbReference>
<feature type="transmembrane region" description="Helical" evidence="7">
    <location>
        <begin position="265"/>
        <end position="288"/>
    </location>
</feature>